<dbReference type="RefSeq" id="WP_215626322.1">
    <property type="nucleotide sequence ID" value="NZ_CP067089.2"/>
</dbReference>
<feature type="domain" description="LysM" evidence="1">
    <location>
        <begin position="155"/>
        <end position="202"/>
    </location>
</feature>
<dbReference type="InterPro" id="IPR018392">
    <property type="entry name" value="LysM"/>
</dbReference>
<name>A0A7T8B9Z8_9SPIR</name>
<proteinExistence type="predicted"/>
<dbReference type="EMBL" id="CP067089">
    <property type="protein sequence ID" value="QQO09017.1"/>
    <property type="molecule type" value="Genomic_DNA"/>
</dbReference>
<protein>
    <submittedName>
        <fullName evidence="2">LysM peptidoglycan-binding domain-containing protein</fullName>
    </submittedName>
</protein>
<evidence type="ECO:0000313" key="3">
    <source>
        <dbReference type="Proteomes" id="UP000595917"/>
    </source>
</evidence>
<dbReference type="PROSITE" id="PS51782">
    <property type="entry name" value="LYSM"/>
    <property type="match status" value="1"/>
</dbReference>
<sequence>MALEKAVITNLDTNDEIPVLFNPKEYVIEKKTPWSEMNVFGLDSPPVQFTMGERKRLTMELFFDTSEEKTDVREHTNKIENLMMVNAQEHRPPILRFSWGNLSFECVLEDLVQRFTLFTNDGTPLRAILKVVFKEYATAAAQLSNTRRESADHTKRMVIREGESISSIAAREYNDPGKWRVIAEANHIEDPENVKPGTIVELPPLY</sequence>
<dbReference type="Gene3D" id="3.10.350.10">
    <property type="entry name" value="LysM domain"/>
    <property type="match status" value="1"/>
</dbReference>
<evidence type="ECO:0000313" key="2">
    <source>
        <dbReference type="EMBL" id="QQO09017.1"/>
    </source>
</evidence>
<dbReference type="KEGG" id="bhc:JFL75_19130"/>
<keyword evidence="3" id="KW-1185">Reference proteome</keyword>
<dbReference type="InterPro" id="IPR045361">
    <property type="entry name" value="CIS_tube_prot_N"/>
</dbReference>
<dbReference type="AlphaFoldDB" id="A0A7T8B9Z8"/>
<organism evidence="2 3">
    <name type="scientific">Breznakiella homolactica</name>
    <dbReference type="NCBI Taxonomy" id="2798577"/>
    <lineage>
        <taxon>Bacteria</taxon>
        <taxon>Pseudomonadati</taxon>
        <taxon>Spirochaetota</taxon>
        <taxon>Spirochaetia</taxon>
        <taxon>Spirochaetales</taxon>
        <taxon>Breznakiellaceae</taxon>
        <taxon>Breznakiella</taxon>
    </lineage>
</organism>
<dbReference type="Pfam" id="PF19266">
    <property type="entry name" value="CIS_tube"/>
    <property type="match status" value="1"/>
</dbReference>
<dbReference type="InterPro" id="IPR036779">
    <property type="entry name" value="LysM_dom_sf"/>
</dbReference>
<reference evidence="2" key="1">
    <citation type="submission" date="2021-01" db="EMBL/GenBank/DDBJ databases">
        <title>Description of Breznakiella homolactica.</title>
        <authorList>
            <person name="Song Y."/>
            <person name="Brune A."/>
        </authorList>
    </citation>
    <scope>NUCLEOTIDE SEQUENCE</scope>
    <source>
        <strain evidence="2">RmG30</strain>
    </source>
</reference>
<evidence type="ECO:0000259" key="1">
    <source>
        <dbReference type="PROSITE" id="PS51782"/>
    </source>
</evidence>
<dbReference type="Proteomes" id="UP000595917">
    <property type="component" value="Chromosome"/>
</dbReference>
<gene>
    <name evidence="2" type="ORF">JFL75_19130</name>
</gene>
<accession>A0A7T8B9Z8</accession>